<dbReference type="Pfam" id="PF03162">
    <property type="entry name" value="Y_phosphatase2"/>
    <property type="match status" value="1"/>
</dbReference>
<evidence type="ECO:0000256" key="3">
    <source>
        <dbReference type="ARBA" id="ARBA00022801"/>
    </source>
</evidence>
<dbReference type="FunFam" id="3.90.190.10:FF:000035">
    <property type="entry name" value="Tyrosine phosphatase, putative"/>
    <property type="match status" value="1"/>
</dbReference>
<dbReference type="InterPro" id="IPR029021">
    <property type="entry name" value="Prot-tyrosine_phosphatase-like"/>
</dbReference>
<evidence type="ECO:0000256" key="4">
    <source>
        <dbReference type="ARBA" id="ARBA00047562"/>
    </source>
</evidence>
<evidence type="ECO:0000256" key="5">
    <source>
        <dbReference type="ARBA" id="ARBA00048424"/>
    </source>
</evidence>
<comment type="subcellular location">
    <subcellularLocation>
        <location evidence="1">Cytoplasm</location>
    </subcellularLocation>
</comment>
<gene>
    <name evidence="7" type="ORF">FHL15_009681</name>
</gene>
<dbReference type="SUPFAM" id="SSF52799">
    <property type="entry name" value="(Phosphotyrosine protein) phosphatases II"/>
    <property type="match status" value="1"/>
</dbReference>
<keyword evidence="8" id="KW-1185">Reference proteome</keyword>
<dbReference type="Proteomes" id="UP000319160">
    <property type="component" value="Unassembled WGS sequence"/>
</dbReference>
<dbReference type="AlphaFoldDB" id="A0A553HN53"/>
<dbReference type="PANTHER" id="PTHR31126">
    <property type="entry name" value="TYROSINE-PROTEIN PHOSPHATASE"/>
    <property type="match status" value="1"/>
</dbReference>
<evidence type="ECO:0000256" key="1">
    <source>
        <dbReference type="ARBA" id="ARBA00004496"/>
    </source>
</evidence>
<dbReference type="OrthoDB" id="6375174at2759"/>
<organism evidence="7 8">
    <name type="scientific">Xylaria flabelliformis</name>
    <dbReference type="NCBI Taxonomy" id="2512241"/>
    <lineage>
        <taxon>Eukaryota</taxon>
        <taxon>Fungi</taxon>
        <taxon>Dikarya</taxon>
        <taxon>Ascomycota</taxon>
        <taxon>Pezizomycotina</taxon>
        <taxon>Sordariomycetes</taxon>
        <taxon>Xylariomycetidae</taxon>
        <taxon>Xylariales</taxon>
        <taxon>Xylariaceae</taxon>
        <taxon>Xylaria</taxon>
    </lineage>
</organism>
<reference evidence="8" key="1">
    <citation type="submission" date="2019-06" db="EMBL/GenBank/DDBJ databases">
        <title>Draft genome sequence of the griseofulvin-producing fungus Xylaria cubensis strain G536.</title>
        <authorList>
            <person name="Mead M.E."/>
            <person name="Raja H.A."/>
            <person name="Steenwyk J.L."/>
            <person name="Knowles S.L."/>
            <person name="Oberlies N.H."/>
            <person name="Rokas A."/>
        </authorList>
    </citation>
    <scope>NUCLEOTIDE SEQUENCE [LARGE SCALE GENOMIC DNA]</scope>
    <source>
        <strain evidence="8">G536</strain>
    </source>
</reference>
<dbReference type="PRINTS" id="PR01911">
    <property type="entry name" value="PFDSPHPHTASE"/>
</dbReference>
<sequence length="263" mass="29742">MGNFNLATDQPYVAGPKSVKSERDDQNALQSLEVTSRRSSLSKIASWESQTCAKRLMLGRPMSTAMTPPVNFSMVSEGLYRSGYPQVQDYPFMQNLKLKTIVTLVKKELPDGYLEFIETNRITHKIFDMSGTKKMEIPIGMMRSIHAVVSRPENYPLLIHCNHGKHRTGCVVGVLRKANQWSLKRIIDEYTSFAEPKVRETDIKYLSEFKLASLLCQPRDVVSLSTLSTTNRFYRLVVAAVLIFLAMSSLGKLRVPESFPEPS</sequence>
<name>A0A553HN53_9PEZI</name>
<accession>A0A553HN53</accession>
<dbReference type="GO" id="GO:0005737">
    <property type="term" value="C:cytoplasm"/>
    <property type="evidence" value="ECO:0007669"/>
    <property type="project" value="UniProtKB-SubCell"/>
</dbReference>
<evidence type="ECO:0008006" key="9">
    <source>
        <dbReference type="Google" id="ProtNLM"/>
    </source>
</evidence>
<comment type="catalytic activity">
    <reaction evidence="4">
        <text>3,5-bis(diphospho)-1D-myo-inositol 1,2,4,6-tetrakisphosphate + H2O = 3-diphospho-1D-myo-inositol 1,2,4,5,6-pentakisphosphate + phosphate + 2 H(+)</text>
        <dbReference type="Rhea" id="RHEA:56312"/>
        <dbReference type="ChEBI" id="CHEBI:15377"/>
        <dbReference type="ChEBI" id="CHEBI:15378"/>
        <dbReference type="ChEBI" id="CHEBI:43474"/>
        <dbReference type="ChEBI" id="CHEBI:140372"/>
        <dbReference type="ChEBI" id="CHEBI:140374"/>
        <dbReference type="EC" id="3.6.1.52"/>
    </reaction>
    <physiologicalReaction direction="left-to-right" evidence="4">
        <dbReference type="Rhea" id="RHEA:56313"/>
    </physiologicalReaction>
</comment>
<evidence type="ECO:0000313" key="8">
    <source>
        <dbReference type="Proteomes" id="UP000319160"/>
    </source>
</evidence>
<evidence type="ECO:0000256" key="6">
    <source>
        <dbReference type="SAM" id="MobiDB-lite"/>
    </source>
</evidence>
<dbReference type="GO" id="GO:0052840">
    <property type="term" value="F:inositol diphosphate tetrakisphosphate diphosphatase activity"/>
    <property type="evidence" value="ECO:0007669"/>
    <property type="project" value="TreeGrafter"/>
</dbReference>
<comment type="caution">
    <text evidence="7">The sequence shown here is derived from an EMBL/GenBank/DDBJ whole genome shotgun (WGS) entry which is preliminary data.</text>
</comment>
<proteinExistence type="predicted"/>
<keyword evidence="3" id="KW-0378">Hydrolase</keyword>
<protein>
    <recommendedName>
        <fullName evidence="9">Tyrosine specific protein phosphatases domain-containing protein</fullName>
    </recommendedName>
</protein>
<comment type="catalytic activity">
    <reaction evidence="5">
        <text>6-diphospho-1D-myo-inositol pentakisphosphate + H2O = 1D-myo-inositol hexakisphosphate + phosphate + H(+)</text>
        <dbReference type="Rhea" id="RHEA:79703"/>
        <dbReference type="ChEBI" id="CHEBI:15377"/>
        <dbReference type="ChEBI" id="CHEBI:15378"/>
        <dbReference type="ChEBI" id="CHEBI:43474"/>
        <dbReference type="ChEBI" id="CHEBI:58130"/>
        <dbReference type="ChEBI" id="CHEBI:230534"/>
        <dbReference type="EC" id="3.6.1.52"/>
    </reaction>
    <physiologicalReaction direction="left-to-right" evidence="5">
        <dbReference type="Rhea" id="RHEA:79704"/>
    </physiologicalReaction>
</comment>
<dbReference type="InterPro" id="IPR004861">
    <property type="entry name" value="Siw14-like"/>
</dbReference>
<keyword evidence="2" id="KW-0963">Cytoplasm</keyword>
<dbReference type="PANTHER" id="PTHR31126:SF48">
    <property type="entry name" value="INOSITOL PHOSPHATASE SIW14"/>
    <property type="match status" value="1"/>
</dbReference>
<dbReference type="Gene3D" id="3.90.190.10">
    <property type="entry name" value="Protein tyrosine phosphatase superfamily"/>
    <property type="match status" value="1"/>
</dbReference>
<dbReference type="STRING" id="2512241.A0A553HN53"/>
<feature type="region of interest" description="Disordered" evidence="6">
    <location>
        <begin position="1"/>
        <end position="25"/>
    </location>
</feature>
<dbReference type="InterPro" id="IPR020428">
    <property type="entry name" value="PFA-DSPs"/>
</dbReference>
<evidence type="ECO:0000256" key="2">
    <source>
        <dbReference type="ARBA" id="ARBA00022490"/>
    </source>
</evidence>
<dbReference type="InterPro" id="IPR016130">
    <property type="entry name" value="Tyr_Pase_AS"/>
</dbReference>
<dbReference type="EMBL" id="VFLP01000068">
    <property type="protein sequence ID" value="TRX89383.1"/>
    <property type="molecule type" value="Genomic_DNA"/>
</dbReference>
<evidence type="ECO:0000313" key="7">
    <source>
        <dbReference type="EMBL" id="TRX89383.1"/>
    </source>
</evidence>
<dbReference type="PROSITE" id="PS00383">
    <property type="entry name" value="TYR_PHOSPHATASE_1"/>
    <property type="match status" value="1"/>
</dbReference>
<dbReference type="GO" id="GO:0016791">
    <property type="term" value="F:phosphatase activity"/>
    <property type="evidence" value="ECO:0007669"/>
    <property type="project" value="InterPro"/>
</dbReference>